<evidence type="ECO:0000256" key="2">
    <source>
        <dbReference type="ARBA" id="ARBA00005745"/>
    </source>
</evidence>
<feature type="domain" description="Type II secretion system protein GspF" evidence="8">
    <location>
        <begin position="17"/>
        <end position="136"/>
    </location>
</feature>
<organism evidence="9 10">
    <name type="scientific">Caldibacillus thermoamylovorans</name>
    <dbReference type="NCBI Taxonomy" id="35841"/>
    <lineage>
        <taxon>Bacteria</taxon>
        <taxon>Bacillati</taxon>
        <taxon>Bacillota</taxon>
        <taxon>Bacilli</taxon>
        <taxon>Bacillales</taxon>
        <taxon>Bacillaceae</taxon>
        <taxon>Caldibacillus</taxon>
    </lineage>
</organism>
<feature type="transmembrane region" description="Helical" evidence="7">
    <location>
        <begin position="164"/>
        <end position="184"/>
    </location>
</feature>
<dbReference type="Gene3D" id="1.20.81.30">
    <property type="entry name" value="Type II secretion system (T2SS), domain F"/>
    <property type="match status" value="2"/>
</dbReference>
<keyword evidence="6 7" id="KW-0472">Membrane</keyword>
<dbReference type="InterPro" id="IPR018076">
    <property type="entry name" value="T2SS_GspF_dom"/>
</dbReference>
<sequence length="345" mass="40347">MILRQSRWKIEEQILLLKRLGMLLDEGYSISDAIGFIQIQLKKDKQDELLESIEKLKNGEKFFKVLEQLQFHSTAVSFVFYGEQNGNLSKSLQTAGLILSERERRKKKIQTLLTYPIFLLILTGGMFFVISWQLLPQFIQLYHSFQAEPNVLLKSLFWIREHPLMIGTVLLLLFSIMIIAQYSYRMRKTSFEIQTAFGKFPILGNLVQLWNTYYIAYHTSQLLQSGLSLFQSLHFIKDDPKKPYLKEAIEKINDGLLNGDSFSAAVQKIPFWKKELVTVIQHGQLISKLEVELEAYSQYCLEAFFEKLEKIIKIIQPLIFGFIAIWIILMYFSIMLPSFQLINYI</sequence>
<feature type="domain" description="Type II secretion system protein GspF" evidence="8">
    <location>
        <begin position="220"/>
        <end position="337"/>
    </location>
</feature>
<evidence type="ECO:0000259" key="8">
    <source>
        <dbReference type="Pfam" id="PF00482"/>
    </source>
</evidence>
<reference evidence="9 10" key="1">
    <citation type="submission" date="2014-07" db="EMBL/GenBank/DDBJ databases">
        <authorList>
            <person name="Wibberg Daniel"/>
        </authorList>
    </citation>
    <scope>NUCLEOTIDE SEQUENCE [LARGE SCALE GENOMIC DNA]</scope>
</reference>
<dbReference type="PANTHER" id="PTHR30012:SF0">
    <property type="entry name" value="TYPE II SECRETION SYSTEM PROTEIN F-RELATED"/>
    <property type="match status" value="1"/>
</dbReference>
<accession>A0A090J044</accession>
<evidence type="ECO:0000313" key="9">
    <source>
        <dbReference type="EMBL" id="CEE02018.1"/>
    </source>
</evidence>
<dbReference type="AlphaFoldDB" id="A0A090J044"/>
<gene>
    <name evidence="9" type="ORF">BT1A1_2197</name>
</gene>
<dbReference type="InterPro" id="IPR003004">
    <property type="entry name" value="GspF/PilC"/>
</dbReference>
<evidence type="ECO:0000256" key="6">
    <source>
        <dbReference type="ARBA" id="ARBA00023136"/>
    </source>
</evidence>
<name>A0A090J044_9BACI</name>
<dbReference type="NCBIfam" id="NF041012">
    <property type="entry name" value="T4P_ComGB"/>
    <property type="match status" value="1"/>
</dbReference>
<keyword evidence="4 7" id="KW-0812">Transmembrane</keyword>
<protein>
    <recommendedName>
        <fullName evidence="8">Type II secretion system protein GspF domain-containing protein</fullName>
    </recommendedName>
</protein>
<dbReference type="Proteomes" id="UP000040576">
    <property type="component" value="Unassembled WGS sequence"/>
</dbReference>
<feature type="transmembrane region" description="Helical" evidence="7">
    <location>
        <begin position="314"/>
        <end position="334"/>
    </location>
</feature>
<evidence type="ECO:0000256" key="3">
    <source>
        <dbReference type="ARBA" id="ARBA00022475"/>
    </source>
</evidence>
<evidence type="ECO:0000256" key="1">
    <source>
        <dbReference type="ARBA" id="ARBA00004651"/>
    </source>
</evidence>
<dbReference type="InterPro" id="IPR042094">
    <property type="entry name" value="T2SS_GspF_sf"/>
</dbReference>
<dbReference type="PRINTS" id="PR00812">
    <property type="entry name" value="BCTERIALGSPF"/>
</dbReference>
<proteinExistence type="inferred from homology"/>
<keyword evidence="10" id="KW-1185">Reference proteome</keyword>
<comment type="subcellular location">
    <subcellularLocation>
        <location evidence="1">Cell membrane</location>
        <topology evidence="1">Multi-pass membrane protein</topology>
    </subcellularLocation>
</comment>
<feature type="transmembrane region" description="Helical" evidence="7">
    <location>
        <begin position="112"/>
        <end position="135"/>
    </location>
</feature>
<evidence type="ECO:0000313" key="10">
    <source>
        <dbReference type="Proteomes" id="UP000040576"/>
    </source>
</evidence>
<evidence type="ECO:0000256" key="5">
    <source>
        <dbReference type="ARBA" id="ARBA00022989"/>
    </source>
</evidence>
<dbReference type="GO" id="GO:0005886">
    <property type="term" value="C:plasma membrane"/>
    <property type="evidence" value="ECO:0007669"/>
    <property type="project" value="UniProtKB-SubCell"/>
</dbReference>
<dbReference type="Pfam" id="PF00482">
    <property type="entry name" value="T2SSF"/>
    <property type="match status" value="2"/>
</dbReference>
<dbReference type="PANTHER" id="PTHR30012">
    <property type="entry name" value="GENERAL SECRETION PATHWAY PROTEIN"/>
    <property type="match status" value="1"/>
</dbReference>
<dbReference type="EMBL" id="CCRF01000064">
    <property type="protein sequence ID" value="CEE02018.1"/>
    <property type="molecule type" value="Genomic_DNA"/>
</dbReference>
<evidence type="ECO:0000256" key="4">
    <source>
        <dbReference type="ARBA" id="ARBA00022692"/>
    </source>
</evidence>
<evidence type="ECO:0000256" key="7">
    <source>
        <dbReference type="SAM" id="Phobius"/>
    </source>
</evidence>
<dbReference type="InterPro" id="IPR047692">
    <property type="entry name" value="T4P_ComGB"/>
</dbReference>
<keyword evidence="5 7" id="KW-1133">Transmembrane helix</keyword>
<keyword evidence="3" id="KW-1003">Cell membrane</keyword>
<comment type="similarity">
    <text evidence="2">Belongs to the GSP F family.</text>
</comment>